<evidence type="ECO:0008006" key="4">
    <source>
        <dbReference type="Google" id="ProtNLM"/>
    </source>
</evidence>
<dbReference type="RefSeq" id="WP_243325321.1">
    <property type="nucleotide sequence ID" value="NZ_JAKZMM010000023.1"/>
</dbReference>
<reference evidence="2 3" key="1">
    <citation type="submission" date="2022-03" db="EMBL/GenBank/DDBJ databases">
        <title>Parabacteroides sp. nov. isolated from swine feces.</title>
        <authorList>
            <person name="Bak J.E."/>
        </authorList>
    </citation>
    <scope>NUCLEOTIDE SEQUENCE [LARGE SCALE GENOMIC DNA]</scope>
    <source>
        <strain evidence="2 3">AGMB00274</strain>
    </source>
</reference>
<feature type="signal peptide" evidence="1">
    <location>
        <begin position="1"/>
        <end position="19"/>
    </location>
</feature>
<evidence type="ECO:0000313" key="3">
    <source>
        <dbReference type="Proteomes" id="UP001165444"/>
    </source>
</evidence>
<comment type="caution">
    <text evidence="2">The sequence shown here is derived from an EMBL/GenBank/DDBJ whole genome shotgun (WGS) entry which is preliminary data.</text>
</comment>
<feature type="chain" id="PRO_5046662880" description="Outer membrane protein beta-barrel domain-containing protein" evidence="1">
    <location>
        <begin position="20"/>
        <end position="173"/>
    </location>
</feature>
<gene>
    <name evidence="2" type="ORF">MUN53_10170</name>
</gene>
<keyword evidence="3" id="KW-1185">Reference proteome</keyword>
<evidence type="ECO:0000256" key="1">
    <source>
        <dbReference type="SAM" id="SignalP"/>
    </source>
</evidence>
<name>A0ABT0C2Y7_9BACT</name>
<organism evidence="2 3">
    <name type="scientific">Parabacteroides faecalis</name>
    <dbReference type="NCBI Taxonomy" id="2924040"/>
    <lineage>
        <taxon>Bacteria</taxon>
        <taxon>Pseudomonadati</taxon>
        <taxon>Bacteroidota</taxon>
        <taxon>Bacteroidia</taxon>
        <taxon>Bacteroidales</taxon>
        <taxon>Tannerellaceae</taxon>
        <taxon>Parabacteroides</taxon>
    </lineage>
</organism>
<dbReference type="EMBL" id="JAKZMM010000023">
    <property type="protein sequence ID" value="MCJ2380971.1"/>
    <property type="molecule type" value="Genomic_DNA"/>
</dbReference>
<protein>
    <recommendedName>
        <fullName evidence="4">Outer membrane protein beta-barrel domain-containing protein</fullName>
    </recommendedName>
</protein>
<proteinExistence type="predicted"/>
<evidence type="ECO:0000313" key="2">
    <source>
        <dbReference type="EMBL" id="MCJ2380971.1"/>
    </source>
</evidence>
<accession>A0ABT0C2Y7</accession>
<sequence length="173" mass="18845">MKKKLVLALLAGSLGLAHAQKGYKGFVEGGFTAGLGNWNLHRVEVLTSHGYEFSPYFFAGAGTGFQYYTLPESFMIPIYADFRSTLLPGRKISPTVGLKLGYTLDVMDGVAGMGLFASPTMGVRCAVRSRNAVRFELGYAVQQGEAFVSIPWLGTFVEHVNMNGLAIRIGYEF</sequence>
<dbReference type="Proteomes" id="UP001165444">
    <property type="component" value="Unassembled WGS sequence"/>
</dbReference>
<keyword evidence="1" id="KW-0732">Signal</keyword>